<evidence type="ECO:0000313" key="2">
    <source>
        <dbReference type="Proteomes" id="UP001596023"/>
    </source>
</evidence>
<name>A0ABV9KRQ9_9BACT</name>
<accession>A0ABV9KRQ9</accession>
<sequence>MIAINTIFMIEKARQIIKKRLFATTKDYNALIDGLDFLEQAAKENRDKLTPLQRKAAIDKLTAKLEKAQRRTLDRMRLGRSRGGTAGALNRDVHNLGFASDEIKRQIETLKNNQ</sequence>
<proteinExistence type="predicted"/>
<comment type="caution">
    <text evidence="1">The sequence shown here is derived from an EMBL/GenBank/DDBJ whole genome shotgun (WGS) entry which is preliminary data.</text>
</comment>
<dbReference type="RefSeq" id="WP_379993888.1">
    <property type="nucleotide sequence ID" value="NZ_JBHSGN010000024.1"/>
</dbReference>
<reference evidence="2" key="1">
    <citation type="journal article" date="2019" name="Int. J. Syst. Evol. Microbiol.">
        <title>The Global Catalogue of Microorganisms (GCM) 10K type strain sequencing project: providing services to taxonomists for standard genome sequencing and annotation.</title>
        <authorList>
            <consortium name="The Broad Institute Genomics Platform"/>
            <consortium name="The Broad Institute Genome Sequencing Center for Infectious Disease"/>
            <person name="Wu L."/>
            <person name="Ma J."/>
        </authorList>
    </citation>
    <scope>NUCLEOTIDE SEQUENCE [LARGE SCALE GENOMIC DNA]</scope>
    <source>
        <strain evidence="2">CCUG 66188</strain>
    </source>
</reference>
<keyword evidence="2" id="KW-1185">Reference proteome</keyword>
<evidence type="ECO:0000313" key="1">
    <source>
        <dbReference type="EMBL" id="MFC4672694.1"/>
    </source>
</evidence>
<protein>
    <submittedName>
        <fullName evidence="1">Uncharacterized protein</fullName>
    </submittedName>
</protein>
<dbReference type="Proteomes" id="UP001596023">
    <property type="component" value="Unassembled WGS sequence"/>
</dbReference>
<dbReference type="EMBL" id="JBHSGN010000024">
    <property type="protein sequence ID" value="MFC4672694.1"/>
    <property type="molecule type" value="Genomic_DNA"/>
</dbReference>
<organism evidence="1 2">
    <name type="scientific">Dysgonomonas termitidis</name>
    <dbReference type="NCBI Taxonomy" id="1516126"/>
    <lineage>
        <taxon>Bacteria</taxon>
        <taxon>Pseudomonadati</taxon>
        <taxon>Bacteroidota</taxon>
        <taxon>Bacteroidia</taxon>
        <taxon>Bacteroidales</taxon>
        <taxon>Dysgonomonadaceae</taxon>
        <taxon>Dysgonomonas</taxon>
    </lineage>
</organism>
<gene>
    <name evidence="1" type="ORF">ACFO6W_03200</name>
</gene>